<feature type="non-terminal residue" evidence="2">
    <location>
        <position position="71"/>
    </location>
</feature>
<name>A0ABU2DN59_ACHAE</name>
<feature type="compositionally biased region" description="Pro residues" evidence="1">
    <location>
        <begin position="52"/>
        <end position="71"/>
    </location>
</feature>
<evidence type="ECO:0000313" key="3">
    <source>
        <dbReference type="Proteomes" id="UP001264156"/>
    </source>
</evidence>
<evidence type="ECO:0000313" key="2">
    <source>
        <dbReference type="EMBL" id="MDR7949576.1"/>
    </source>
</evidence>
<dbReference type="InterPro" id="IPR012332">
    <property type="entry name" value="Autotransporter_pectin_lyase_C"/>
</dbReference>
<accession>A0ABU2DN59</accession>
<dbReference type="Proteomes" id="UP001264156">
    <property type="component" value="Unassembled WGS sequence"/>
</dbReference>
<reference evidence="3" key="1">
    <citation type="submission" date="2023-07" db="EMBL/GenBank/DDBJ databases">
        <title>Glyphosate-induced phosphonatase operons in soil bacteria of genus Achromobacter.</title>
        <authorList>
            <person name="Epiktetov D.O."/>
            <person name="Sviridov A.V."/>
            <person name="Tarlachkov S.V."/>
            <person name="Shushkova T.V."/>
            <person name="Toropygin I.Y."/>
            <person name="Leontievsky A."/>
        </authorList>
    </citation>
    <scope>NUCLEOTIDE SEQUENCE [LARGE SCALE GENOMIC DNA]</scope>
    <source>
        <strain evidence="3">Kg 16</strain>
    </source>
</reference>
<keyword evidence="3" id="KW-1185">Reference proteome</keyword>
<evidence type="ECO:0000256" key="1">
    <source>
        <dbReference type="SAM" id="MobiDB-lite"/>
    </source>
</evidence>
<dbReference type="Gene3D" id="2.160.20.20">
    <property type="match status" value="1"/>
</dbReference>
<proteinExistence type="predicted"/>
<dbReference type="RefSeq" id="WP_310535952.1">
    <property type="nucleotide sequence ID" value="NZ_JAVKVN010000040.1"/>
</dbReference>
<comment type="caution">
    <text evidence="2">The sequence shown here is derived from an EMBL/GenBank/DDBJ whole genome shotgun (WGS) entry which is preliminary data.</text>
</comment>
<feature type="region of interest" description="Disordered" evidence="1">
    <location>
        <begin position="42"/>
        <end position="71"/>
    </location>
</feature>
<protein>
    <submittedName>
        <fullName evidence="2">Uncharacterized protein</fullName>
    </submittedName>
</protein>
<dbReference type="EMBL" id="JAVKVN010000040">
    <property type="protein sequence ID" value="MDR7949576.1"/>
    <property type="molecule type" value="Genomic_DNA"/>
</dbReference>
<sequence length="71" mass="7252">LGNAGGYVAAGPYAYTLQRSSVDGSGLQNWYLRSTVDCAAAPSNPACKDPEPPVPPNPPVPPVPPNPPTPV</sequence>
<gene>
    <name evidence="2" type="ORF">RIU57_30980</name>
</gene>
<feature type="non-terminal residue" evidence="2">
    <location>
        <position position="1"/>
    </location>
</feature>
<organism evidence="2 3">
    <name type="scientific">Achromobacter aegrifaciens</name>
    <dbReference type="NCBI Taxonomy" id="1287736"/>
    <lineage>
        <taxon>Bacteria</taxon>
        <taxon>Pseudomonadati</taxon>
        <taxon>Pseudomonadota</taxon>
        <taxon>Betaproteobacteria</taxon>
        <taxon>Burkholderiales</taxon>
        <taxon>Alcaligenaceae</taxon>
        <taxon>Achromobacter</taxon>
    </lineage>
</organism>